<evidence type="ECO:0000256" key="13">
    <source>
        <dbReference type="PIRSR" id="PIRSR618044-1"/>
    </source>
</evidence>
<name>A0A494YZ09_9BACI</name>
<proteinExistence type="inferred from homology"/>
<dbReference type="GO" id="GO:0008360">
    <property type="term" value="P:regulation of cell shape"/>
    <property type="evidence" value="ECO:0007669"/>
    <property type="project" value="UniProtKB-KW"/>
</dbReference>
<comment type="caution">
    <text evidence="17">The sequence shown here is derived from an EMBL/GenBank/DDBJ whole genome shotgun (WGS) entry which is preliminary data.</text>
</comment>
<evidence type="ECO:0000256" key="6">
    <source>
        <dbReference type="ARBA" id="ARBA00022670"/>
    </source>
</evidence>
<dbReference type="Pfam" id="PF07943">
    <property type="entry name" value="PBP5_C"/>
    <property type="match status" value="1"/>
</dbReference>
<dbReference type="EMBL" id="RBZO01000015">
    <property type="protein sequence ID" value="RKQ15244.1"/>
    <property type="molecule type" value="Genomic_DNA"/>
</dbReference>
<dbReference type="GO" id="GO:0009252">
    <property type="term" value="P:peptidoglycan biosynthetic process"/>
    <property type="evidence" value="ECO:0007669"/>
    <property type="project" value="UniProtKB-UniPathway"/>
</dbReference>
<keyword evidence="6" id="KW-0645">Protease</keyword>
<keyword evidence="10" id="KW-0573">Peptidoglycan synthesis</keyword>
<evidence type="ECO:0000259" key="16">
    <source>
        <dbReference type="SMART" id="SM00936"/>
    </source>
</evidence>
<dbReference type="InterPro" id="IPR012338">
    <property type="entry name" value="Beta-lactam/transpept-like"/>
</dbReference>
<evidence type="ECO:0000256" key="7">
    <source>
        <dbReference type="ARBA" id="ARBA00022729"/>
    </source>
</evidence>
<evidence type="ECO:0000256" key="11">
    <source>
        <dbReference type="ARBA" id="ARBA00023316"/>
    </source>
</evidence>
<dbReference type="Pfam" id="PF00768">
    <property type="entry name" value="Peptidase_S11"/>
    <property type="match status" value="1"/>
</dbReference>
<comment type="function">
    <text evidence="1">Removes C-terminal D-alanyl residues from sugar-peptide cell wall precursors.</text>
</comment>
<feature type="active site" evidence="13">
    <location>
        <position position="128"/>
    </location>
</feature>
<evidence type="ECO:0000256" key="2">
    <source>
        <dbReference type="ARBA" id="ARBA00004752"/>
    </source>
</evidence>
<accession>A0A494YZ09</accession>
<dbReference type="InterPro" id="IPR015956">
    <property type="entry name" value="Peniciliin-bd_prot_C_sf"/>
</dbReference>
<dbReference type="InterPro" id="IPR012907">
    <property type="entry name" value="Peptidase_S11_C"/>
</dbReference>
<organism evidence="17 18">
    <name type="scientific">Oceanobacillus bengalensis</name>
    <dbReference type="NCBI Taxonomy" id="1435466"/>
    <lineage>
        <taxon>Bacteria</taxon>
        <taxon>Bacillati</taxon>
        <taxon>Bacillota</taxon>
        <taxon>Bacilli</taxon>
        <taxon>Bacillales</taxon>
        <taxon>Bacillaceae</taxon>
        <taxon>Oceanobacillus</taxon>
    </lineage>
</organism>
<evidence type="ECO:0000256" key="5">
    <source>
        <dbReference type="ARBA" id="ARBA00022645"/>
    </source>
</evidence>
<keyword evidence="7" id="KW-0732">Signal</keyword>
<reference evidence="17 18" key="1">
    <citation type="journal article" date="2015" name="Antonie Van Leeuwenhoek">
        <title>Oceanobacillus bengalensis sp. nov., a bacterium isolated from seawater of the Bay of Bengal.</title>
        <authorList>
            <person name="Yongchang O."/>
            <person name="Xiang W."/>
            <person name="Wang G."/>
        </authorList>
    </citation>
    <scope>NUCLEOTIDE SEQUENCE [LARGE SCALE GENOMIC DNA]</scope>
    <source>
        <strain evidence="17 18">MCCC 1K00260</strain>
    </source>
</reference>
<dbReference type="AlphaFoldDB" id="A0A494YZ09"/>
<dbReference type="GO" id="GO:0009002">
    <property type="term" value="F:serine-type D-Ala-D-Ala carboxypeptidase activity"/>
    <property type="evidence" value="ECO:0007669"/>
    <property type="project" value="UniProtKB-EC"/>
</dbReference>
<dbReference type="PRINTS" id="PR00725">
    <property type="entry name" value="DADACBPTASE1"/>
</dbReference>
<evidence type="ECO:0000256" key="14">
    <source>
        <dbReference type="PIRSR" id="PIRSR618044-2"/>
    </source>
</evidence>
<dbReference type="GO" id="GO:0006508">
    <property type="term" value="P:proteolysis"/>
    <property type="evidence" value="ECO:0007669"/>
    <property type="project" value="UniProtKB-KW"/>
</dbReference>
<comment type="pathway">
    <text evidence="2">Cell wall biogenesis; peptidoglycan biosynthesis.</text>
</comment>
<evidence type="ECO:0000256" key="8">
    <source>
        <dbReference type="ARBA" id="ARBA00022801"/>
    </source>
</evidence>
<gene>
    <name evidence="17" type="ORF">D8M05_10965</name>
</gene>
<dbReference type="SMART" id="SM00936">
    <property type="entry name" value="PBP5_C"/>
    <property type="match status" value="1"/>
</dbReference>
<feature type="binding site" evidence="14">
    <location>
        <position position="253"/>
    </location>
    <ligand>
        <name>substrate</name>
    </ligand>
</feature>
<evidence type="ECO:0000256" key="3">
    <source>
        <dbReference type="ARBA" id="ARBA00007164"/>
    </source>
</evidence>
<dbReference type="RefSeq" id="WP_121131721.1">
    <property type="nucleotide sequence ID" value="NZ_JBHUFK010000036.1"/>
</dbReference>
<dbReference type="Proteomes" id="UP000281813">
    <property type="component" value="Unassembled WGS sequence"/>
</dbReference>
<dbReference type="PANTHER" id="PTHR21581:SF11">
    <property type="entry name" value="D-ALANYL-D-ALANINE CARBOXYPEPTIDASE DACA"/>
    <property type="match status" value="1"/>
</dbReference>
<dbReference type="SUPFAM" id="SSF69189">
    <property type="entry name" value="Penicillin-binding protein associated domain"/>
    <property type="match status" value="1"/>
</dbReference>
<dbReference type="InterPro" id="IPR037167">
    <property type="entry name" value="Peptidase_S11_C_sf"/>
</dbReference>
<dbReference type="EC" id="3.4.16.4" evidence="4"/>
<feature type="active site" description="Acyl-ester intermediate" evidence="13">
    <location>
        <position position="63"/>
    </location>
</feature>
<dbReference type="InterPro" id="IPR018044">
    <property type="entry name" value="Peptidase_S11"/>
</dbReference>
<protein>
    <recommendedName>
        <fullName evidence="4">serine-type D-Ala-D-Ala carboxypeptidase</fullName>
        <ecNumber evidence="4">3.4.16.4</ecNumber>
    </recommendedName>
</protein>
<dbReference type="UniPathway" id="UPA00219"/>
<evidence type="ECO:0000256" key="12">
    <source>
        <dbReference type="ARBA" id="ARBA00034000"/>
    </source>
</evidence>
<dbReference type="PANTHER" id="PTHR21581">
    <property type="entry name" value="D-ALANYL-D-ALANINE CARBOXYPEPTIDASE"/>
    <property type="match status" value="1"/>
</dbReference>
<evidence type="ECO:0000313" key="17">
    <source>
        <dbReference type="EMBL" id="RKQ15244.1"/>
    </source>
</evidence>
<sequence length="445" mass="49121">MKRKTTKTLLLAIVVMLLTISIQPSMIQAADLELEAETAILVDFETGKILYAKDADVALPPASMTKVMTEYLVLEAIDSGQITWETTTKISDYAYEISAPNNGFSGIGLRQDREYTVRELYERMAIISDNATTIALAELIAGSEGEFVKLMNQKAEELGLPEAEFVNSSGLDNVHLGDNYPEGTDPEGVNLLSARSMALLAYHLIKDYPHALEISSQLSVEAEGEVTENLNWMLPHDSVNLEQYYYEGIDGLKTGYTELAENTFTGTATQNGKRLISVVMKAGEYAEKGLRFEETAKLMDYGFNKFQTTELFQKGYQLEDQATLPVAKGKEDSVNISLSEGITVPILAEEADSYHLEYQIDEDRLNEDGELIAPVKQGDIIGTATLVYEGGDDYGYIIPSNNSIDLIAEDTVEKANWFMLTLGAIGDFFANVFTTAVDWIKGLFS</sequence>
<keyword evidence="18" id="KW-1185">Reference proteome</keyword>
<keyword evidence="8" id="KW-0378">Hydrolase</keyword>
<feature type="domain" description="Peptidase S11 D-Ala-D-Ala carboxypeptidase A C-terminal" evidence="16">
    <location>
        <begin position="306"/>
        <end position="414"/>
    </location>
</feature>
<comment type="similarity">
    <text evidence="3 15">Belongs to the peptidase S11 family.</text>
</comment>
<feature type="active site" description="Proton acceptor" evidence="13">
    <location>
        <position position="66"/>
    </location>
</feature>
<evidence type="ECO:0000256" key="1">
    <source>
        <dbReference type="ARBA" id="ARBA00003217"/>
    </source>
</evidence>
<dbReference type="SUPFAM" id="SSF56601">
    <property type="entry name" value="beta-lactamase/transpeptidase-like"/>
    <property type="match status" value="1"/>
</dbReference>
<dbReference type="GO" id="GO:0071555">
    <property type="term" value="P:cell wall organization"/>
    <property type="evidence" value="ECO:0007669"/>
    <property type="project" value="UniProtKB-KW"/>
</dbReference>
<keyword evidence="5 17" id="KW-0121">Carboxypeptidase</keyword>
<evidence type="ECO:0000256" key="4">
    <source>
        <dbReference type="ARBA" id="ARBA00012448"/>
    </source>
</evidence>
<keyword evidence="11" id="KW-0961">Cell wall biogenesis/degradation</keyword>
<dbReference type="OrthoDB" id="9791132at2"/>
<evidence type="ECO:0000313" key="18">
    <source>
        <dbReference type="Proteomes" id="UP000281813"/>
    </source>
</evidence>
<evidence type="ECO:0000256" key="9">
    <source>
        <dbReference type="ARBA" id="ARBA00022960"/>
    </source>
</evidence>
<keyword evidence="9" id="KW-0133">Cell shape</keyword>
<dbReference type="Gene3D" id="2.60.410.10">
    <property type="entry name" value="D-Ala-D-Ala carboxypeptidase, C-terminal domain"/>
    <property type="match status" value="1"/>
</dbReference>
<dbReference type="Gene3D" id="3.40.710.10">
    <property type="entry name" value="DD-peptidase/beta-lactamase superfamily"/>
    <property type="match status" value="1"/>
</dbReference>
<dbReference type="InterPro" id="IPR001967">
    <property type="entry name" value="Peptidase_S11_N"/>
</dbReference>
<comment type="catalytic activity">
    <reaction evidence="12">
        <text>Preferential cleavage: (Ac)2-L-Lys-D-Ala-|-D-Ala. Also transpeptidation of peptidyl-alanyl moieties that are N-acyl substituents of D-alanine.</text>
        <dbReference type="EC" id="3.4.16.4"/>
    </reaction>
</comment>
<evidence type="ECO:0000256" key="15">
    <source>
        <dbReference type="RuleBase" id="RU004016"/>
    </source>
</evidence>
<evidence type="ECO:0000256" key="10">
    <source>
        <dbReference type="ARBA" id="ARBA00022984"/>
    </source>
</evidence>